<dbReference type="InterPro" id="IPR024185">
    <property type="entry name" value="FTHF_cligase-like_sf"/>
</dbReference>
<dbReference type="EMBL" id="LFVU01000027">
    <property type="protein sequence ID" value="KMT21532.1"/>
    <property type="molecule type" value="Genomic_DNA"/>
</dbReference>
<organism evidence="2 3">
    <name type="scientific">Clostridium cylindrosporum DSM 605</name>
    <dbReference type="NCBI Taxonomy" id="1121307"/>
    <lineage>
        <taxon>Bacteria</taxon>
        <taxon>Bacillati</taxon>
        <taxon>Bacillota</taxon>
        <taxon>Clostridia</taxon>
        <taxon>Eubacteriales</taxon>
        <taxon>Clostridiaceae</taxon>
        <taxon>Clostridium</taxon>
    </lineage>
</organism>
<sequence length="213" mass="24015">MDLNTRWFKDKVLEKTKKSLESKGYDVYIVKDKSEAKKKVISLIEAKSTVGVGGSQTLLQCDILNSLREGDYNFLDRYKEGLTPSEVKEVHKEAFFSDYYLTSSNAITESGELVNLDGLGNRVAAMIYGPKKVIVVVGENKIVRDIDSAYERVRKYVAPINCKRLNMDNPCVKVSECVNCSSENRICNHLVVTFRQNTKGRGIVVLVKEEIGY</sequence>
<dbReference type="InterPro" id="IPR009501">
    <property type="entry name" value="UCP020269"/>
</dbReference>
<dbReference type="InterPro" id="IPR003741">
    <property type="entry name" value="LUD_dom"/>
</dbReference>
<accession>A0A0J8D6Q9</accession>
<evidence type="ECO:0000259" key="1">
    <source>
        <dbReference type="Pfam" id="PF02589"/>
    </source>
</evidence>
<dbReference type="PANTHER" id="PTHR36179">
    <property type="entry name" value="LUD_DOM DOMAIN-CONTAINING PROTEIN"/>
    <property type="match status" value="1"/>
</dbReference>
<dbReference type="Gene3D" id="3.40.50.10420">
    <property type="entry name" value="NagB/RpiA/CoA transferase-like"/>
    <property type="match status" value="1"/>
</dbReference>
<dbReference type="RefSeq" id="WP_048570960.1">
    <property type="nucleotide sequence ID" value="NZ_LFVU01000027.1"/>
</dbReference>
<dbReference type="OrthoDB" id="9809147at2"/>
<feature type="domain" description="LUD" evidence="1">
    <location>
        <begin position="13"/>
        <end position="207"/>
    </location>
</feature>
<dbReference type="PATRIC" id="fig|1121307.3.peg.1150"/>
<dbReference type="SUPFAM" id="SSF100950">
    <property type="entry name" value="NagB/RpiA/CoA transferase-like"/>
    <property type="match status" value="1"/>
</dbReference>
<comment type="caution">
    <text evidence="2">The sequence shown here is derived from an EMBL/GenBank/DDBJ whole genome shotgun (WGS) entry which is preliminary data.</text>
</comment>
<keyword evidence="3" id="KW-1185">Reference proteome</keyword>
<gene>
    <name evidence="2" type="ORF">CLCY_2c02940</name>
</gene>
<dbReference type="Pfam" id="PF02589">
    <property type="entry name" value="LUD_dom"/>
    <property type="match status" value="1"/>
</dbReference>
<proteinExistence type="predicted"/>
<evidence type="ECO:0000313" key="3">
    <source>
        <dbReference type="Proteomes" id="UP000036756"/>
    </source>
</evidence>
<dbReference type="InterPro" id="IPR037171">
    <property type="entry name" value="NagB/RpiA_transferase-like"/>
</dbReference>
<dbReference type="STRING" id="1121307.CLCY_2c02940"/>
<evidence type="ECO:0000313" key="2">
    <source>
        <dbReference type="EMBL" id="KMT21532.1"/>
    </source>
</evidence>
<name>A0A0J8D6Q9_CLOCY</name>
<dbReference type="AlphaFoldDB" id="A0A0J8D6Q9"/>
<dbReference type="PIRSF" id="PIRSF020269">
    <property type="entry name" value="DUF1121"/>
    <property type="match status" value="1"/>
</dbReference>
<dbReference type="PANTHER" id="PTHR36179:SF2">
    <property type="entry name" value="LUD DOMAIN-CONTAINING PROTEIN"/>
    <property type="match status" value="1"/>
</dbReference>
<protein>
    <recommendedName>
        <fullName evidence="1">LUD domain-containing protein</fullName>
    </recommendedName>
</protein>
<reference evidence="2 3" key="1">
    <citation type="submission" date="2015-06" db="EMBL/GenBank/DDBJ databases">
        <title>Draft genome sequence of the purine-degrading Clostridium cylindrosporum HC-1 (DSM 605).</title>
        <authorList>
            <person name="Poehlein A."/>
            <person name="Schiel-Bengelsdorf B."/>
            <person name="Bengelsdorf F."/>
            <person name="Daniel R."/>
            <person name="Duerre P."/>
        </authorList>
    </citation>
    <scope>NUCLEOTIDE SEQUENCE [LARGE SCALE GENOMIC DNA]</scope>
    <source>
        <strain evidence="2 3">DSM 605</strain>
    </source>
</reference>
<dbReference type="Proteomes" id="UP000036756">
    <property type="component" value="Unassembled WGS sequence"/>
</dbReference>